<keyword evidence="1" id="KW-0805">Transcription regulation</keyword>
<dbReference type="CDD" id="cd07377">
    <property type="entry name" value="WHTH_GntR"/>
    <property type="match status" value="1"/>
</dbReference>
<name>A0A3M2L081_9NOCA</name>
<dbReference type="SUPFAM" id="SSF48008">
    <property type="entry name" value="GntR ligand-binding domain-like"/>
    <property type="match status" value="1"/>
</dbReference>
<dbReference type="InterPro" id="IPR036390">
    <property type="entry name" value="WH_DNA-bd_sf"/>
</dbReference>
<accession>A0A3M2L081</accession>
<dbReference type="InterPro" id="IPR036388">
    <property type="entry name" value="WH-like_DNA-bd_sf"/>
</dbReference>
<evidence type="ECO:0000259" key="4">
    <source>
        <dbReference type="PROSITE" id="PS50949"/>
    </source>
</evidence>
<dbReference type="PANTHER" id="PTHR43537:SF45">
    <property type="entry name" value="GNTR FAMILY REGULATORY PROTEIN"/>
    <property type="match status" value="1"/>
</dbReference>
<dbReference type="OrthoDB" id="8680240at2"/>
<organism evidence="5 6">
    <name type="scientific">Nocardia stercoris</name>
    <dbReference type="NCBI Taxonomy" id="2483361"/>
    <lineage>
        <taxon>Bacteria</taxon>
        <taxon>Bacillati</taxon>
        <taxon>Actinomycetota</taxon>
        <taxon>Actinomycetes</taxon>
        <taxon>Mycobacteriales</taxon>
        <taxon>Nocardiaceae</taxon>
        <taxon>Nocardia</taxon>
    </lineage>
</organism>
<proteinExistence type="predicted"/>
<dbReference type="SMART" id="SM00895">
    <property type="entry name" value="FCD"/>
    <property type="match status" value="1"/>
</dbReference>
<protein>
    <submittedName>
        <fullName evidence="5">GntR family transcriptional regulator</fullName>
    </submittedName>
</protein>
<feature type="domain" description="HTH gntR-type" evidence="4">
    <location>
        <begin position="7"/>
        <end position="73"/>
    </location>
</feature>
<dbReference type="PROSITE" id="PS50949">
    <property type="entry name" value="HTH_GNTR"/>
    <property type="match status" value="1"/>
</dbReference>
<dbReference type="Gene3D" id="1.10.10.10">
    <property type="entry name" value="Winged helix-like DNA-binding domain superfamily/Winged helix DNA-binding domain"/>
    <property type="match status" value="1"/>
</dbReference>
<sequence>MARQGRISLGEQVYRALRRDLAAGELTPTERLAEEPLARAYGVSRTPVREALARLVADGTVERHPDGLYPRRPTLEELDELFELRIILEMQGIQRVHAEPERRYHRAVLEQQLEIWQRWRRDLPAPDAALITADEQFHTAVLGAAGNSALATALDDVHLRIRPIRGLDPPSEVRVAAMTAAHVQLLQHLLAGDLDLARPALLAHISHSRAHILARAREARSLTRLGQALRD</sequence>
<evidence type="ECO:0000256" key="1">
    <source>
        <dbReference type="ARBA" id="ARBA00023015"/>
    </source>
</evidence>
<reference evidence="5 6" key="1">
    <citation type="submission" date="2018-10" db="EMBL/GenBank/DDBJ databases">
        <title>Isolation from cow dung.</title>
        <authorList>
            <person name="Ling L."/>
        </authorList>
    </citation>
    <scope>NUCLEOTIDE SEQUENCE [LARGE SCALE GENOMIC DNA]</scope>
    <source>
        <strain evidence="5 6">NEAU-LL90</strain>
    </source>
</reference>
<evidence type="ECO:0000256" key="3">
    <source>
        <dbReference type="ARBA" id="ARBA00023163"/>
    </source>
</evidence>
<dbReference type="Pfam" id="PF07729">
    <property type="entry name" value="FCD"/>
    <property type="match status" value="1"/>
</dbReference>
<dbReference type="InterPro" id="IPR008920">
    <property type="entry name" value="TF_FadR/GntR_C"/>
</dbReference>
<dbReference type="GO" id="GO:0003700">
    <property type="term" value="F:DNA-binding transcription factor activity"/>
    <property type="evidence" value="ECO:0007669"/>
    <property type="project" value="InterPro"/>
</dbReference>
<comment type="caution">
    <text evidence="5">The sequence shown here is derived from an EMBL/GenBank/DDBJ whole genome shotgun (WGS) entry which is preliminary data.</text>
</comment>
<dbReference type="GO" id="GO:0003677">
    <property type="term" value="F:DNA binding"/>
    <property type="evidence" value="ECO:0007669"/>
    <property type="project" value="UniProtKB-KW"/>
</dbReference>
<keyword evidence="6" id="KW-1185">Reference proteome</keyword>
<evidence type="ECO:0000256" key="2">
    <source>
        <dbReference type="ARBA" id="ARBA00023125"/>
    </source>
</evidence>
<dbReference type="PANTHER" id="PTHR43537">
    <property type="entry name" value="TRANSCRIPTIONAL REGULATOR, GNTR FAMILY"/>
    <property type="match status" value="1"/>
</dbReference>
<keyword evidence="3" id="KW-0804">Transcription</keyword>
<dbReference type="Proteomes" id="UP000279275">
    <property type="component" value="Unassembled WGS sequence"/>
</dbReference>
<dbReference type="SMART" id="SM00345">
    <property type="entry name" value="HTH_GNTR"/>
    <property type="match status" value="1"/>
</dbReference>
<dbReference type="Gene3D" id="1.20.120.530">
    <property type="entry name" value="GntR ligand-binding domain-like"/>
    <property type="match status" value="1"/>
</dbReference>
<dbReference type="AlphaFoldDB" id="A0A3M2L081"/>
<evidence type="ECO:0000313" key="5">
    <source>
        <dbReference type="EMBL" id="RMI30804.1"/>
    </source>
</evidence>
<dbReference type="PRINTS" id="PR00035">
    <property type="entry name" value="HTHGNTR"/>
</dbReference>
<dbReference type="RefSeq" id="WP_122189472.1">
    <property type="nucleotide sequence ID" value="NZ_RFFH01000008.1"/>
</dbReference>
<gene>
    <name evidence="5" type="ORF">EBN03_19255</name>
</gene>
<dbReference type="InterPro" id="IPR011711">
    <property type="entry name" value="GntR_C"/>
</dbReference>
<dbReference type="Pfam" id="PF00392">
    <property type="entry name" value="GntR"/>
    <property type="match status" value="1"/>
</dbReference>
<dbReference type="EMBL" id="RFFH01000008">
    <property type="protein sequence ID" value="RMI30804.1"/>
    <property type="molecule type" value="Genomic_DNA"/>
</dbReference>
<dbReference type="InterPro" id="IPR000524">
    <property type="entry name" value="Tscrpt_reg_HTH_GntR"/>
</dbReference>
<dbReference type="SUPFAM" id="SSF46785">
    <property type="entry name" value="Winged helix' DNA-binding domain"/>
    <property type="match status" value="1"/>
</dbReference>
<keyword evidence="2" id="KW-0238">DNA-binding</keyword>
<evidence type="ECO:0000313" key="6">
    <source>
        <dbReference type="Proteomes" id="UP000279275"/>
    </source>
</evidence>